<evidence type="ECO:0000313" key="8">
    <source>
        <dbReference type="Proteomes" id="UP000665181"/>
    </source>
</evidence>
<evidence type="ECO:0000256" key="3">
    <source>
        <dbReference type="ARBA" id="ARBA00022450"/>
    </source>
</evidence>
<dbReference type="CDD" id="cd12117">
    <property type="entry name" value="A_NRPS_Srf_like"/>
    <property type="match status" value="1"/>
</dbReference>
<evidence type="ECO:0000259" key="6">
    <source>
        <dbReference type="PROSITE" id="PS50075"/>
    </source>
</evidence>
<comment type="similarity">
    <text evidence="2">Belongs to the ATP-dependent AMP-binding enzyme family.</text>
</comment>
<dbReference type="InterPro" id="IPR001242">
    <property type="entry name" value="Condensation_dom"/>
</dbReference>
<dbReference type="Pfam" id="PF00668">
    <property type="entry name" value="Condensation"/>
    <property type="match status" value="1"/>
</dbReference>
<dbReference type="EMBL" id="JAGFPW010000054">
    <property type="protein sequence ID" value="MBO3797189.1"/>
    <property type="molecule type" value="Genomic_DNA"/>
</dbReference>
<dbReference type="Gene3D" id="1.10.1200.10">
    <property type="entry name" value="ACP-like"/>
    <property type="match status" value="1"/>
</dbReference>
<dbReference type="InterPro" id="IPR045851">
    <property type="entry name" value="AMP-bd_C_sf"/>
</dbReference>
<dbReference type="AlphaFoldDB" id="A0A8I2B9W1"/>
<name>A0A8I2B9W1_BACIU</name>
<dbReference type="Gene3D" id="3.30.559.30">
    <property type="entry name" value="Nonribosomal peptide synthetase, condensation domain"/>
    <property type="match status" value="1"/>
</dbReference>
<evidence type="ECO:0000256" key="1">
    <source>
        <dbReference type="ARBA" id="ARBA00001957"/>
    </source>
</evidence>
<dbReference type="Gene3D" id="3.40.50.980">
    <property type="match status" value="2"/>
</dbReference>
<dbReference type="GO" id="GO:0008610">
    <property type="term" value="P:lipid biosynthetic process"/>
    <property type="evidence" value="ECO:0007669"/>
    <property type="project" value="UniProtKB-ARBA"/>
</dbReference>
<sequence length="991" mass="114023">PIDSQYPEERIQYMLEDSKVDILLIQQSFFNDIKTKAEKLSLSEFKNVGEFRETKSDIETMVIPKTKRGSNDLAYVIYTSGSTGKPKGVMVEHRGVVRLVCNNNYIELKETQKILQTGSLSFDASTFEIWGALLNGMTLVLVNQEVITDSILLDNALAKHKITTMWLTSPLFNQLSQQNPLIFRNLKQLIIGGDVLSYSHVKMVQEHCPTLQIINGYGPTENTTFSCCFPIKNEIKRDTIPIGRPIGNTSVYIVNNQLDLQPINVLGELCVGGDGLARGYVNNEELTNEKFVENPFIHGEKMYRTGDLARWLPDGNIEYMGRMDRQVKIRGYRIELGEIENQLLKNSSINETMIISIEDQSKSKSICAYYTSSRNIEFTELREHMSKELPNYMIPSYFVRIEQFPLTPNGKIDHKKLPKPKQSHTKYRLSRNEIEEKLVYTWKEVLGVNKVGIDDHFFELGGDSIKAIQISARLNESGYKLELKQLFRYPRISELSKHIKPVNRIIKQDIVEGKALLTPIQEWFFDQRFTDQHHWNQAVMLFREQGFKEEIINKIFNEIIKHHDALRMVFKQNEEGKYEARNRDIHEEEYFSLDVFDIANEGIAQKDIGDFIRKKSSELQSTLDISNGPLMKLGLFRTRTGDHLLISIHHLVIDGVSWRILFDDVASAYEQCLRREEIVLPQKTDSFLTWSSRLKEFSNSNELLNESIYWSEIEGLEKEKLPEDIIDKKSAVSNKALLKENNQIAIELSEEETKRLLNKSNQAYNTEINDLLLVALGMTIHEWSDLKRIVVNLEGHGRENILEQIDVSRTIGWFTTQYPVVLTIKGEDLSSQIKSVKEELRGVPKKGIGYGILRYLSAKTNALNSGKRFFTPEISFNYLGQFDQDLPKNILGISPYSVGDSMSPNSHNVFKLNINGLVVNGVLRLTIDYSQNVYKRETVEYIGEQFKKYLINIIDHCVQKEHTERTPSDLQFKGLSLEELKLLEEEADNIL</sequence>
<dbReference type="Pfam" id="PF00550">
    <property type="entry name" value="PP-binding"/>
    <property type="match status" value="1"/>
</dbReference>
<dbReference type="FunFam" id="1.10.1200.10:FF:000005">
    <property type="entry name" value="Nonribosomal peptide synthetase 1"/>
    <property type="match status" value="1"/>
</dbReference>
<dbReference type="SUPFAM" id="SSF56801">
    <property type="entry name" value="Acetyl-CoA synthetase-like"/>
    <property type="match status" value="1"/>
</dbReference>
<dbReference type="InterPro" id="IPR036736">
    <property type="entry name" value="ACP-like_sf"/>
</dbReference>
<comment type="cofactor">
    <cofactor evidence="1">
        <name>pantetheine 4'-phosphate</name>
        <dbReference type="ChEBI" id="CHEBI:47942"/>
    </cofactor>
</comment>
<feature type="non-terminal residue" evidence="7">
    <location>
        <position position="1"/>
    </location>
</feature>
<dbReference type="Gene3D" id="2.30.38.10">
    <property type="entry name" value="Luciferase, Domain 3"/>
    <property type="match status" value="1"/>
</dbReference>
<dbReference type="InterPro" id="IPR025110">
    <property type="entry name" value="AMP-bd_C"/>
</dbReference>
<dbReference type="InterPro" id="IPR006162">
    <property type="entry name" value="Ppantetheine_attach_site"/>
</dbReference>
<dbReference type="Gene3D" id="3.30.559.10">
    <property type="entry name" value="Chloramphenicol acetyltransferase-like domain"/>
    <property type="match status" value="1"/>
</dbReference>
<accession>A0A8I2B9W1</accession>
<dbReference type="Pfam" id="PF13193">
    <property type="entry name" value="AMP-binding_C"/>
    <property type="match status" value="1"/>
</dbReference>
<dbReference type="InterPro" id="IPR010071">
    <property type="entry name" value="AA_adenyl_dom"/>
</dbReference>
<dbReference type="PROSITE" id="PS00455">
    <property type="entry name" value="AMP_BINDING"/>
    <property type="match status" value="1"/>
</dbReference>
<dbReference type="NCBIfam" id="TIGR01720">
    <property type="entry name" value="NRPS-para261"/>
    <property type="match status" value="1"/>
</dbReference>
<feature type="domain" description="Carrier" evidence="6">
    <location>
        <begin position="429"/>
        <end position="503"/>
    </location>
</feature>
<dbReference type="InterPro" id="IPR000873">
    <property type="entry name" value="AMP-dep_synth/lig_dom"/>
</dbReference>
<dbReference type="NCBIfam" id="TIGR01733">
    <property type="entry name" value="AA-adenyl-dom"/>
    <property type="match status" value="1"/>
</dbReference>
<dbReference type="GO" id="GO:0003824">
    <property type="term" value="F:catalytic activity"/>
    <property type="evidence" value="ECO:0007669"/>
    <property type="project" value="InterPro"/>
</dbReference>
<dbReference type="PROSITE" id="PS00012">
    <property type="entry name" value="PHOSPHOPANTETHEINE"/>
    <property type="match status" value="1"/>
</dbReference>
<dbReference type="Pfam" id="PF00501">
    <property type="entry name" value="AMP-binding"/>
    <property type="match status" value="1"/>
</dbReference>
<dbReference type="CDD" id="cd19534">
    <property type="entry name" value="E_NRPS"/>
    <property type="match status" value="1"/>
</dbReference>
<dbReference type="PRINTS" id="PR00154">
    <property type="entry name" value="AMPBINDING"/>
</dbReference>
<gene>
    <name evidence="7" type="ORF">J5227_23495</name>
</gene>
<dbReference type="GO" id="GO:0044550">
    <property type="term" value="P:secondary metabolite biosynthetic process"/>
    <property type="evidence" value="ECO:0007669"/>
    <property type="project" value="UniProtKB-ARBA"/>
</dbReference>
<dbReference type="PANTHER" id="PTHR45398:SF1">
    <property type="entry name" value="ENZYME, PUTATIVE (JCVI)-RELATED"/>
    <property type="match status" value="1"/>
</dbReference>
<evidence type="ECO:0000256" key="5">
    <source>
        <dbReference type="ARBA" id="ARBA00023194"/>
    </source>
</evidence>
<dbReference type="PANTHER" id="PTHR45398">
    <property type="match status" value="1"/>
</dbReference>
<dbReference type="InterPro" id="IPR020459">
    <property type="entry name" value="AMP-binding"/>
</dbReference>
<evidence type="ECO:0000256" key="2">
    <source>
        <dbReference type="ARBA" id="ARBA00006432"/>
    </source>
</evidence>
<dbReference type="InterPro" id="IPR020845">
    <property type="entry name" value="AMP-binding_CS"/>
</dbReference>
<dbReference type="InterPro" id="IPR010060">
    <property type="entry name" value="NRPS_synth"/>
</dbReference>
<dbReference type="Gene3D" id="3.30.300.30">
    <property type="match status" value="1"/>
</dbReference>
<keyword evidence="3" id="KW-0596">Phosphopantetheine</keyword>
<dbReference type="FunFam" id="3.30.300.30:FF:000010">
    <property type="entry name" value="Enterobactin synthetase component F"/>
    <property type="match status" value="1"/>
</dbReference>
<keyword evidence="5" id="KW-0045">Antibiotic biosynthesis</keyword>
<dbReference type="SUPFAM" id="SSF47336">
    <property type="entry name" value="ACP-like"/>
    <property type="match status" value="1"/>
</dbReference>
<dbReference type="Proteomes" id="UP000665181">
    <property type="component" value="Unassembled WGS sequence"/>
</dbReference>
<dbReference type="PROSITE" id="PS50075">
    <property type="entry name" value="CARRIER"/>
    <property type="match status" value="1"/>
</dbReference>
<organism evidence="7 8">
    <name type="scientific">Bacillus subtilis</name>
    <dbReference type="NCBI Taxonomy" id="1423"/>
    <lineage>
        <taxon>Bacteria</taxon>
        <taxon>Bacillati</taxon>
        <taxon>Bacillota</taxon>
        <taxon>Bacilli</taxon>
        <taxon>Bacillales</taxon>
        <taxon>Bacillaceae</taxon>
        <taxon>Bacillus</taxon>
    </lineage>
</organism>
<dbReference type="GO" id="GO:0017000">
    <property type="term" value="P:antibiotic biosynthetic process"/>
    <property type="evidence" value="ECO:0007669"/>
    <property type="project" value="UniProtKB-KW"/>
</dbReference>
<evidence type="ECO:0000313" key="7">
    <source>
        <dbReference type="EMBL" id="MBO3797189.1"/>
    </source>
</evidence>
<comment type="caution">
    <text evidence="7">The sequence shown here is derived from an EMBL/GenBank/DDBJ whole genome shotgun (WGS) entry which is preliminary data.</text>
</comment>
<dbReference type="FunFam" id="2.30.38.10:FF:000001">
    <property type="entry name" value="Non-ribosomal peptide synthetase PvdI"/>
    <property type="match status" value="1"/>
</dbReference>
<keyword evidence="4" id="KW-0597">Phosphoprotein</keyword>
<proteinExistence type="inferred from homology"/>
<dbReference type="InterPro" id="IPR023213">
    <property type="entry name" value="CAT-like_dom_sf"/>
</dbReference>
<dbReference type="RefSeq" id="WP_208556994.1">
    <property type="nucleotide sequence ID" value="NZ_JAGFPW010000054.1"/>
</dbReference>
<dbReference type="InterPro" id="IPR009081">
    <property type="entry name" value="PP-bd_ACP"/>
</dbReference>
<protein>
    <submittedName>
        <fullName evidence="7">Amino acid adenylation domain-containing protein</fullName>
    </submittedName>
</protein>
<evidence type="ECO:0000256" key="4">
    <source>
        <dbReference type="ARBA" id="ARBA00022553"/>
    </source>
</evidence>
<reference evidence="7" key="1">
    <citation type="submission" date="2021-03" db="EMBL/GenBank/DDBJ databases">
        <title>Isolation of Bacillus subtilis from fermented food sample.</title>
        <authorList>
            <person name="Lakshmanan V."/>
            <person name="Athira K."/>
            <person name="Rajagopal K."/>
        </authorList>
    </citation>
    <scope>NUCLEOTIDE SEQUENCE</scope>
    <source>
        <strain evidence="7">S1</strain>
    </source>
</reference>
<dbReference type="SUPFAM" id="SSF52777">
    <property type="entry name" value="CoA-dependent acyltransferases"/>
    <property type="match status" value="2"/>
</dbReference>